<evidence type="ECO:0000313" key="2">
    <source>
        <dbReference type="EMBL" id="MEJ8847812.1"/>
    </source>
</evidence>
<gene>
    <name evidence="2" type="ORF">WKW82_14220</name>
</gene>
<proteinExistence type="predicted"/>
<sequence length="130" mass="13904">MPSPGSPDPAGARGMPSMPPASFGPPGAMAPPSDAELCEHAIRTIWRCLDARDLVDEHVRAELVAVLEPLAAFPLGPLPQRLIDVLRLPNPVDASRLYWLTRRLLTVVPVLQAVESASHRGGSRPPAPRA</sequence>
<dbReference type="Proteomes" id="UP001385892">
    <property type="component" value="Unassembled WGS sequence"/>
</dbReference>
<feature type="region of interest" description="Disordered" evidence="1">
    <location>
        <begin position="1"/>
        <end position="33"/>
    </location>
</feature>
<comment type="caution">
    <text evidence="2">The sequence shown here is derived from an EMBL/GenBank/DDBJ whole genome shotgun (WGS) entry which is preliminary data.</text>
</comment>
<evidence type="ECO:0000256" key="1">
    <source>
        <dbReference type="SAM" id="MobiDB-lite"/>
    </source>
</evidence>
<accession>A0ABU8WJV7</accession>
<dbReference type="EMBL" id="JBBKZT010000006">
    <property type="protein sequence ID" value="MEJ8847812.1"/>
    <property type="molecule type" value="Genomic_DNA"/>
</dbReference>
<organism evidence="2 3">
    <name type="scientific">Variovorax rhizosphaerae</name>
    <dbReference type="NCBI Taxonomy" id="1836200"/>
    <lineage>
        <taxon>Bacteria</taxon>
        <taxon>Pseudomonadati</taxon>
        <taxon>Pseudomonadota</taxon>
        <taxon>Betaproteobacteria</taxon>
        <taxon>Burkholderiales</taxon>
        <taxon>Comamonadaceae</taxon>
        <taxon>Variovorax</taxon>
    </lineage>
</organism>
<protein>
    <submittedName>
        <fullName evidence="2">Uncharacterized protein</fullName>
    </submittedName>
</protein>
<reference evidence="2 3" key="1">
    <citation type="submission" date="2024-03" db="EMBL/GenBank/DDBJ databases">
        <title>Novel species of the genus Variovorax.</title>
        <authorList>
            <person name="Liu Q."/>
            <person name="Xin Y.-H."/>
        </authorList>
    </citation>
    <scope>NUCLEOTIDE SEQUENCE [LARGE SCALE GENOMIC DNA]</scope>
    <source>
        <strain evidence="2 3">KACC 18900</strain>
    </source>
</reference>
<evidence type="ECO:0000313" key="3">
    <source>
        <dbReference type="Proteomes" id="UP001385892"/>
    </source>
</evidence>
<dbReference type="RefSeq" id="WP_340342951.1">
    <property type="nucleotide sequence ID" value="NZ_JBBKZT010000006.1"/>
</dbReference>
<keyword evidence="3" id="KW-1185">Reference proteome</keyword>
<name>A0ABU8WJV7_9BURK</name>